<dbReference type="EMBL" id="BPWL01000010">
    <property type="protein sequence ID" value="GJJ15161.1"/>
    <property type="molecule type" value="Genomic_DNA"/>
</dbReference>
<evidence type="ECO:0000259" key="1">
    <source>
        <dbReference type="Pfam" id="PF20415"/>
    </source>
</evidence>
<name>A0AAV5AQJ3_9AGAM</name>
<feature type="domain" description="DUF6699" evidence="1">
    <location>
        <begin position="97"/>
        <end position="233"/>
    </location>
</feature>
<protein>
    <recommendedName>
        <fullName evidence="1">DUF6699 domain-containing protein</fullName>
    </recommendedName>
</protein>
<evidence type="ECO:0000313" key="2">
    <source>
        <dbReference type="EMBL" id="GJJ15161.1"/>
    </source>
</evidence>
<dbReference type="InterPro" id="IPR046522">
    <property type="entry name" value="DUF6699"/>
</dbReference>
<dbReference type="AlphaFoldDB" id="A0AAV5AQJ3"/>
<keyword evidence="3" id="KW-1185">Reference proteome</keyword>
<comment type="caution">
    <text evidence="2">The sequence shown here is derived from an EMBL/GenBank/DDBJ whole genome shotgun (WGS) entry which is preliminary data.</text>
</comment>
<dbReference type="Proteomes" id="UP001050691">
    <property type="component" value="Unassembled WGS sequence"/>
</dbReference>
<dbReference type="Pfam" id="PF20415">
    <property type="entry name" value="DUF6699"/>
    <property type="match status" value="1"/>
</dbReference>
<evidence type="ECO:0000313" key="3">
    <source>
        <dbReference type="Proteomes" id="UP001050691"/>
    </source>
</evidence>
<reference evidence="2" key="1">
    <citation type="submission" date="2021-10" db="EMBL/GenBank/DDBJ databases">
        <title>De novo Genome Assembly of Clathrus columnatus (Basidiomycota, Fungi) Using Illumina and Nanopore Sequence Data.</title>
        <authorList>
            <person name="Ogiso-Tanaka E."/>
            <person name="Itagaki H."/>
            <person name="Hosoya T."/>
            <person name="Hosaka K."/>
        </authorList>
    </citation>
    <scope>NUCLEOTIDE SEQUENCE</scope>
    <source>
        <strain evidence="2">MO-923</strain>
    </source>
</reference>
<organism evidence="2 3">
    <name type="scientific">Clathrus columnatus</name>
    <dbReference type="NCBI Taxonomy" id="1419009"/>
    <lineage>
        <taxon>Eukaryota</taxon>
        <taxon>Fungi</taxon>
        <taxon>Dikarya</taxon>
        <taxon>Basidiomycota</taxon>
        <taxon>Agaricomycotina</taxon>
        <taxon>Agaricomycetes</taxon>
        <taxon>Phallomycetidae</taxon>
        <taxon>Phallales</taxon>
        <taxon>Clathraceae</taxon>
        <taxon>Clathrus</taxon>
    </lineage>
</organism>
<proteinExistence type="predicted"/>
<sequence length="258" mass="28958">MAFPRYNIQPGYVYSGGMMPAPLPPHGPYAAPAYYYPYPVVGYPPQVQQQASPRVQRRKFATTPTEAFLSLSWLGPISPNPEIELHPVLSSSRSRMLHWLVTEEPTLAMNNPALNNMGPLPPNILNQAATSPGCDNMVLVSDDFPWTITLQVPSDEFITVRQILGAIFGSLQQTLQHDEWDELSRNSKTNAHRSRCVRLARLPPRFNVPTDIVAIRRVDTLAEKIAFMGIKRVGDPSNPSAWNVRLGYASDRDQVRRR</sequence>
<accession>A0AAV5AQJ3</accession>
<gene>
    <name evidence="2" type="ORF">Clacol_009436</name>
</gene>